<dbReference type="KEGG" id="sdr:SCD_n02469"/>
<organism evidence="6 7">
    <name type="scientific">Sulfuricella denitrificans (strain DSM 22764 / NBRC 105220 / skB26)</name>
    <dbReference type="NCBI Taxonomy" id="1163617"/>
    <lineage>
        <taxon>Bacteria</taxon>
        <taxon>Pseudomonadati</taxon>
        <taxon>Pseudomonadota</taxon>
        <taxon>Betaproteobacteria</taxon>
        <taxon>Nitrosomonadales</taxon>
        <taxon>Sulfuricellaceae</taxon>
        <taxon>Sulfuricella</taxon>
    </lineage>
</organism>
<evidence type="ECO:0000256" key="5">
    <source>
        <dbReference type="HAMAP-Rule" id="MF_01092"/>
    </source>
</evidence>
<keyword evidence="4 5" id="KW-0131">Cell cycle</keyword>
<dbReference type="RefSeq" id="WP_023506994.1">
    <property type="nucleotide sequence ID" value="NC_022357.1"/>
</dbReference>
<dbReference type="EMBL" id="AP013066">
    <property type="protein sequence ID" value="BAN36276.1"/>
    <property type="molecule type" value="Genomic_DNA"/>
</dbReference>
<dbReference type="HOGENOM" id="CLU_076303_0_1_4"/>
<dbReference type="PANTHER" id="PTHR39455:SF1">
    <property type="entry name" value="CELL DIVISION PROTEIN ZAPD"/>
    <property type="match status" value="1"/>
</dbReference>
<dbReference type="Gene3D" id="1.10.3900.10">
    <property type="entry name" value="YacF-like"/>
    <property type="match status" value="1"/>
</dbReference>
<dbReference type="PANTHER" id="PTHR39455">
    <property type="entry name" value="CELL DIVISION PROTEIN ZAPD"/>
    <property type="match status" value="1"/>
</dbReference>
<dbReference type="eggNOG" id="COG4582">
    <property type="taxonomic scope" value="Bacteria"/>
</dbReference>
<keyword evidence="3 5" id="KW-0717">Septation</keyword>
<proteinExistence type="inferred from homology"/>
<evidence type="ECO:0000256" key="4">
    <source>
        <dbReference type="ARBA" id="ARBA00023306"/>
    </source>
</evidence>
<dbReference type="SUPFAM" id="SSF160950">
    <property type="entry name" value="YacF-like"/>
    <property type="match status" value="1"/>
</dbReference>
<dbReference type="AlphaFoldDB" id="S6AJ33"/>
<evidence type="ECO:0000313" key="6">
    <source>
        <dbReference type="EMBL" id="BAN36276.1"/>
    </source>
</evidence>
<sequence>MITYDHPLNERIRTLLRLEDLYAKVQYFSAQSHQMDHHAALLVLFEILEVSCRPDLKSDLLQELERQKQTLEALRNNPAISEEALNEVLHDIDNVSGLLHSLPGKVGQHLRENEWLMSIKQRTSIPGGVCEFDLPSYHFWLNQDESLRRQNLTEWLEPMLPIRDGLRIILRMLRDSGKSSHHSAQQGAFQQMLSGRVAQMLRISVPLDLPYFPEISANKYAINIRFTALGGPQKPRGCDTDVEFDLTLCNL</sequence>
<evidence type="ECO:0000313" key="7">
    <source>
        <dbReference type="Proteomes" id="UP000015559"/>
    </source>
</evidence>
<comment type="subunit">
    <text evidence="5">Interacts with FtsZ.</text>
</comment>
<gene>
    <name evidence="5" type="primary">zapD</name>
    <name evidence="6" type="ORF">SCD_n02469</name>
</gene>
<keyword evidence="7" id="KW-1185">Reference proteome</keyword>
<dbReference type="InterPro" id="IPR036268">
    <property type="entry name" value="ZapD_sf"/>
</dbReference>
<reference evidence="6 7" key="1">
    <citation type="journal article" date="2012" name="Appl. Environ. Microbiol.">
        <title>Draft genome sequence of a psychrotolerant sulfur-oxidizing bacterium, Sulfuricella denitrificans skB26, and proteomic insights into cold adaptation.</title>
        <authorList>
            <person name="Watanabe T."/>
            <person name="Kojima H."/>
            <person name="Fukui M."/>
        </authorList>
    </citation>
    <scope>NUCLEOTIDE SEQUENCE [LARGE SCALE GENOMIC DNA]</scope>
    <source>
        <strain evidence="7">skB26</strain>
    </source>
</reference>
<dbReference type="GO" id="GO:0032153">
    <property type="term" value="C:cell division site"/>
    <property type="evidence" value="ECO:0007669"/>
    <property type="project" value="TreeGrafter"/>
</dbReference>
<name>S6AJ33_SULDS</name>
<dbReference type="Pfam" id="PF07072">
    <property type="entry name" value="ZapD"/>
    <property type="match status" value="1"/>
</dbReference>
<dbReference type="GO" id="GO:0005737">
    <property type="term" value="C:cytoplasm"/>
    <property type="evidence" value="ECO:0007669"/>
    <property type="project" value="UniProtKB-SubCell"/>
</dbReference>
<dbReference type="InterPro" id="IPR027462">
    <property type="entry name" value="ZapD_C"/>
</dbReference>
<dbReference type="GO" id="GO:0043093">
    <property type="term" value="P:FtsZ-dependent cytokinesis"/>
    <property type="evidence" value="ECO:0007669"/>
    <property type="project" value="UniProtKB-UniRule"/>
</dbReference>
<dbReference type="HAMAP" id="MF_01092">
    <property type="entry name" value="ZapD"/>
    <property type="match status" value="1"/>
</dbReference>
<evidence type="ECO:0000256" key="2">
    <source>
        <dbReference type="ARBA" id="ARBA00022618"/>
    </source>
</evidence>
<dbReference type="Gene3D" id="2.60.440.10">
    <property type="entry name" value="YacF-like domains"/>
    <property type="match status" value="1"/>
</dbReference>
<comment type="function">
    <text evidence="5">Cell division factor that enhances FtsZ-ring assembly. Directly interacts with FtsZ and promotes bundling of FtsZ protofilaments, with a reduction in FtsZ GTPase activity.</text>
</comment>
<keyword evidence="2 5" id="KW-0132">Cell division</keyword>
<keyword evidence="1 5" id="KW-0963">Cytoplasm</keyword>
<evidence type="ECO:0000256" key="3">
    <source>
        <dbReference type="ARBA" id="ARBA00023210"/>
    </source>
</evidence>
<comment type="similarity">
    <text evidence="5">Belongs to the ZapD family.</text>
</comment>
<dbReference type="Proteomes" id="UP000015559">
    <property type="component" value="Chromosome"/>
</dbReference>
<dbReference type="InterPro" id="IPR009777">
    <property type="entry name" value="ZapD"/>
</dbReference>
<protein>
    <recommendedName>
        <fullName evidence="5">Cell division protein ZapD</fullName>
    </recommendedName>
    <alternativeName>
        <fullName evidence="5">Z ring-associated protein D</fullName>
    </alternativeName>
</protein>
<dbReference type="STRING" id="1163617.SCD_n02469"/>
<dbReference type="NCBIfam" id="NF003656">
    <property type="entry name" value="PRK05287.1-4"/>
    <property type="match status" value="1"/>
</dbReference>
<evidence type="ECO:0000256" key="1">
    <source>
        <dbReference type="ARBA" id="ARBA00022490"/>
    </source>
</evidence>
<dbReference type="OrthoDB" id="5294622at2"/>
<comment type="subcellular location">
    <subcellularLocation>
        <location evidence="5">Cytoplasm</location>
    </subcellularLocation>
    <text evidence="5">Localizes to mid-cell in an FtsZ-dependent manner.</text>
</comment>
<dbReference type="GO" id="GO:0000917">
    <property type="term" value="P:division septum assembly"/>
    <property type="evidence" value="ECO:0007669"/>
    <property type="project" value="UniProtKB-KW"/>
</dbReference>
<accession>S6AJ33</accession>